<keyword evidence="3 14" id="KW-0349">Heme</keyword>
<protein>
    <recommendedName>
        <fullName evidence="13">Cytochrome b5</fullName>
    </recommendedName>
</protein>
<dbReference type="SUPFAM" id="SSF55856">
    <property type="entry name" value="Cytochrome b5-like heme/steroid binding domain"/>
    <property type="match status" value="1"/>
</dbReference>
<reference evidence="16 17" key="1">
    <citation type="submission" date="2024-01" db="EMBL/GenBank/DDBJ databases">
        <title>The genome of the rayed Mediterranean limpet Patella caerulea (Linnaeus, 1758).</title>
        <authorList>
            <person name="Anh-Thu Weber A."/>
            <person name="Halstead-Nussloch G."/>
        </authorList>
    </citation>
    <scope>NUCLEOTIDE SEQUENCE [LARGE SCALE GENOMIC DNA]</scope>
    <source>
        <strain evidence="16">AATW-2023a</strain>
        <tissue evidence="16">Whole specimen</tissue>
    </source>
</reference>
<dbReference type="PROSITE" id="PS50255">
    <property type="entry name" value="CYTOCHROME_B5_2"/>
    <property type="match status" value="1"/>
</dbReference>
<evidence type="ECO:0000256" key="5">
    <source>
        <dbReference type="ARBA" id="ARBA00022723"/>
    </source>
</evidence>
<evidence type="ECO:0000256" key="9">
    <source>
        <dbReference type="ARBA" id="ARBA00023004"/>
    </source>
</evidence>
<keyword evidence="7" id="KW-0492">Microsome</keyword>
<evidence type="ECO:0000313" key="16">
    <source>
        <dbReference type="EMBL" id="KAK6185026.1"/>
    </source>
</evidence>
<dbReference type="PANTHER" id="PTHR19359:SF150">
    <property type="entry name" value="CYTOCHROME B5"/>
    <property type="match status" value="1"/>
</dbReference>
<keyword evidence="2" id="KW-0813">Transport</keyword>
<evidence type="ECO:0000256" key="10">
    <source>
        <dbReference type="ARBA" id="ARBA00023136"/>
    </source>
</evidence>
<comment type="subcellular location">
    <subcellularLocation>
        <location evidence="1">Endoplasmic reticulum membrane</location>
        <topology evidence="1">Single-pass membrane protein</topology>
        <orientation evidence="1">Cytoplasmic side</orientation>
    </subcellularLocation>
    <subcellularLocation>
        <location evidence="11">Microsome membrane</location>
        <topology evidence="11">Single-pass membrane protein</topology>
        <orientation evidence="11">Cytoplasmic side</orientation>
    </subcellularLocation>
</comment>
<comment type="similarity">
    <text evidence="12 14">Belongs to the cytochrome b5 family.</text>
</comment>
<comment type="caution">
    <text evidence="16">The sequence shown here is derived from an EMBL/GenBank/DDBJ whole genome shotgun (WGS) entry which is preliminary data.</text>
</comment>
<keyword evidence="17" id="KW-1185">Reference proteome</keyword>
<keyword evidence="8" id="KW-0249">Electron transport</keyword>
<dbReference type="GO" id="GO:0005789">
    <property type="term" value="C:endoplasmic reticulum membrane"/>
    <property type="evidence" value="ECO:0007669"/>
    <property type="project" value="UniProtKB-SubCell"/>
</dbReference>
<keyword evidence="5 14" id="KW-0479">Metal-binding</keyword>
<evidence type="ECO:0000256" key="7">
    <source>
        <dbReference type="ARBA" id="ARBA00022848"/>
    </source>
</evidence>
<dbReference type="PRINTS" id="PR00363">
    <property type="entry name" value="CYTOCHROMEB5"/>
</dbReference>
<dbReference type="GO" id="GO:0020037">
    <property type="term" value="F:heme binding"/>
    <property type="evidence" value="ECO:0007669"/>
    <property type="project" value="UniProtKB-UniRule"/>
</dbReference>
<dbReference type="PANTHER" id="PTHR19359">
    <property type="entry name" value="CYTOCHROME B5"/>
    <property type="match status" value="1"/>
</dbReference>
<evidence type="ECO:0000313" key="17">
    <source>
        <dbReference type="Proteomes" id="UP001347796"/>
    </source>
</evidence>
<organism evidence="16 17">
    <name type="scientific">Patella caerulea</name>
    <name type="common">Rayed Mediterranean limpet</name>
    <dbReference type="NCBI Taxonomy" id="87958"/>
    <lineage>
        <taxon>Eukaryota</taxon>
        <taxon>Metazoa</taxon>
        <taxon>Spiralia</taxon>
        <taxon>Lophotrochozoa</taxon>
        <taxon>Mollusca</taxon>
        <taxon>Gastropoda</taxon>
        <taxon>Patellogastropoda</taxon>
        <taxon>Patelloidea</taxon>
        <taxon>Patellidae</taxon>
        <taxon>Patella</taxon>
    </lineage>
</organism>
<dbReference type="InterPro" id="IPR018506">
    <property type="entry name" value="Cyt_B5_heme-BS"/>
</dbReference>
<keyword evidence="10" id="KW-0472">Membrane</keyword>
<evidence type="ECO:0000259" key="15">
    <source>
        <dbReference type="PROSITE" id="PS50255"/>
    </source>
</evidence>
<dbReference type="InterPro" id="IPR036400">
    <property type="entry name" value="Cyt_B5-like_heme/steroid_sf"/>
</dbReference>
<evidence type="ECO:0000256" key="2">
    <source>
        <dbReference type="ARBA" id="ARBA00022448"/>
    </source>
</evidence>
<evidence type="ECO:0000256" key="13">
    <source>
        <dbReference type="ARBA" id="ARBA00039806"/>
    </source>
</evidence>
<accession>A0AAN8JWJ6</accession>
<evidence type="ECO:0000256" key="6">
    <source>
        <dbReference type="ARBA" id="ARBA00022824"/>
    </source>
</evidence>
<name>A0AAN8JWJ6_PATCE</name>
<keyword evidence="9 14" id="KW-0408">Iron</keyword>
<dbReference type="SMART" id="SM01117">
    <property type="entry name" value="Cyt-b5"/>
    <property type="match status" value="1"/>
</dbReference>
<keyword evidence="4" id="KW-0812">Transmembrane</keyword>
<dbReference type="AlphaFoldDB" id="A0AAN8JWJ6"/>
<evidence type="ECO:0000256" key="8">
    <source>
        <dbReference type="ARBA" id="ARBA00022982"/>
    </source>
</evidence>
<dbReference type="InterPro" id="IPR050668">
    <property type="entry name" value="Cytochrome_b5"/>
</dbReference>
<dbReference type="EMBL" id="JAZGQO010000006">
    <property type="protein sequence ID" value="KAK6185026.1"/>
    <property type="molecule type" value="Genomic_DNA"/>
</dbReference>
<dbReference type="FunFam" id="3.10.120.10:FF:000002">
    <property type="entry name" value="Cytochrome b5 type B"/>
    <property type="match status" value="1"/>
</dbReference>
<keyword evidence="6" id="KW-0256">Endoplasmic reticulum</keyword>
<dbReference type="Proteomes" id="UP001347796">
    <property type="component" value="Unassembled WGS sequence"/>
</dbReference>
<dbReference type="InterPro" id="IPR001199">
    <property type="entry name" value="Cyt_B5-like_heme/steroid-bd"/>
</dbReference>
<evidence type="ECO:0000256" key="3">
    <source>
        <dbReference type="ARBA" id="ARBA00022617"/>
    </source>
</evidence>
<gene>
    <name evidence="16" type="ORF">SNE40_007353</name>
</gene>
<feature type="domain" description="Cytochrome b5 heme-binding" evidence="15">
    <location>
        <begin position="10"/>
        <end position="86"/>
    </location>
</feature>
<evidence type="ECO:0000256" key="14">
    <source>
        <dbReference type="RuleBase" id="RU362121"/>
    </source>
</evidence>
<dbReference type="PROSITE" id="PS00191">
    <property type="entry name" value="CYTOCHROME_B5_1"/>
    <property type="match status" value="1"/>
</dbReference>
<evidence type="ECO:0000256" key="12">
    <source>
        <dbReference type="ARBA" id="ARBA00038168"/>
    </source>
</evidence>
<proteinExistence type="inferred from homology"/>
<dbReference type="Gene3D" id="3.10.120.10">
    <property type="entry name" value="Cytochrome b5-like heme/steroid binding domain"/>
    <property type="match status" value="1"/>
</dbReference>
<evidence type="ECO:0000256" key="11">
    <source>
        <dbReference type="ARBA" id="ARBA00037877"/>
    </source>
</evidence>
<evidence type="ECO:0000256" key="1">
    <source>
        <dbReference type="ARBA" id="ARBA00004131"/>
    </source>
</evidence>
<dbReference type="GO" id="GO:0046872">
    <property type="term" value="F:metal ion binding"/>
    <property type="evidence" value="ECO:0007669"/>
    <property type="project" value="UniProtKB-UniRule"/>
</dbReference>
<dbReference type="Pfam" id="PF00173">
    <property type="entry name" value="Cyt-b5"/>
    <property type="match status" value="1"/>
</dbReference>
<evidence type="ECO:0000256" key="4">
    <source>
        <dbReference type="ARBA" id="ARBA00022692"/>
    </source>
</evidence>
<sequence length="100" mass="11317">MDNRIIEASCHLFSLDEVSEHCDETSCWLVIEDKVYDVTKFLSKHPGGNDVILENAGTDATIAFGDKGHSKYGIKLLEVYLIGELIEKDRRFKTSNKKEP</sequence>